<reference evidence="3" key="2">
    <citation type="submission" date="2025-08" db="UniProtKB">
        <authorList>
            <consortium name="RefSeq"/>
        </authorList>
    </citation>
    <scope>IDENTIFICATION</scope>
    <source>
        <tissue evidence="3">Leaf</tissue>
    </source>
</reference>
<gene>
    <name evidence="3" type="primary">LOC104244268</name>
</gene>
<accession>A0A1U7YFE4</accession>
<sequence>MTHNFLWIWKLKVSKKIQSFFWLLFHDMLPTGAFLHHVGIQTDHMCNLCNQKSSYKAQNTTILLYHPSLLGIGQPHGHPSRKSIITASSLGKSFSLSASGKYGSQETTISSIIEKKG</sequence>
<dbReference type="RefSeq" id="XP_009797959.1">
    <property type="nucleotide sequence ID" value="XM_009799657.1"/>
</dbReference>
<evidence type="ECO:0000313" key="2">
    <source>
        <dbReference type="Proteomes" id="UP000189701"/>
    </source>
</evidence>
<dbReference type="Pfam" id="PF13966">
    <property type="entry name" value="zf-RVT"/>
    <property type="match status" value="1"/>
</dbReference>
<reference evidence="2" key="1">
    <citation type="journal article" date="2013" name="Genome Biol.">
        <title>Reference genomes and transcriptomes of Nicotiana sylvestris and Nicotiana tomentosiformis.</title>
        <authorList>
            <person name="Sierro N."/>
            <person name="Battey J.N."/>
            <person name="Ouadi S."/>
            <person name="Bovet L."/>
            <person name="Goepfert S."/>
            <person name="Bakaher N."/>
            <person name="Peitsch M.C."/>
            <person name="Ivanov N.V."/>
        </authorList>
    </citation>
    <scope>NUCLEOTIDE SEQUENCE [LARGE SCALE GENOMIC DNA]</scope>
</reference>
<feature type="domain" description="Reverse transcriptase zinc-binding" evidence="1">
    <location>
        <begin position="5"/>
        <end position="52"/>
    </location>
</feature>
<name>A0A1U7YFE4_NICSY</name>
<dbReference type="Proteomes" id="UP000189701">
    <property type="component" value="Unplaced"/>
</dbReference>
<protein>
    <submittedName>
        <fullName evidence="3">Uncharacterized protein LOC104244268</fullName>
    </submittedName>
</protein>
<proteinExistence type="predicted"/>
<evidence type="ECO:0000313" key="3">
    <source>
        <dbReference type="RefSeq" id="XP_009797959.1"/>
    </source>
</evidence>
<keyword evidence="2" id="KW-1185">Reference proteome</keyword>
<dbReference type="AlphaFoldDB" id="A0A1U7YFE4"/>
<organism evidence="2 3">
    <name type="scientific">Nicotiana sylvestris</name>
    <name type="common">Wood tobacco</name>
    <name type="synonym">South American tobacco</name>
    <dbReference type="NCBI Taxonomy" id="4096"/>
    <lineage>
        <taxon>Eukaryota</taxon>
        <taxon>Viridiplantae</taxon>
        <taxon>Streptophyta</taxon>
        <taxon>Embryophyta</taxon>
        <taxon>Tracheophyta</taxon>
        <taxon>Spermatophyta</taxon>
        <taxon>Magnoliopsida</taxon>
        <taxon>eudicotyledons</taxon>
        <taxon>Gunneridae</taxon>
        <taxon>Pentapetalae</taxon>
        <taxon>asterids</taxon>
        <taxon>lamiids</taxon>
        <taxon>Solanales</taxon>
        <taxon>Solanaceae</taxon>
        <taxon>Nicotianoideae</taxon>
        <taxon>Nicotianeae</taxon>
        <taxon>Nicotiana</taxon>
    </lineage>
</organism>
<evidence type="ECO:0000259" key="1">
    <source>
        <dbReference type="Pfam" id="PF13966"/>
    </source>
</evidence>
<dbReference type="InterPro" id="IPR026960">
    <property type="entry name" value="RVT-Znf"/>
</dbReference>